<protein>
    <submittedName>
        <fullName evidence="4">N-carbamoylputrescine amidase</fullName>
        <ecNumber evidence="4">3.5.1.53</ecNumber>
    </submittedName>
</protein>
<evidence type="ECO:0000256" key="1">
    <source>
        <dbReference type="ARBA" id="ARBA00022801"/>
    </source>
</evidence>
<dbReference type="SUPFAM" id="SSF56317">
    <property type="entry name" value="Carbon-nitrogen hydrolase"/>
    <property type="match status" value="1"/>
</dbReference>
<evidence type="ECO:0000256" key="2">
    <source>
        <dbReference type="ARBA" id="ARBA00034122"/>
    </source>
</evidence>
<proteinExistence type="inferred from homology"/>
<evidence type="ECO:0000259" key="3">
    <source>
        <dbReference type="PROSITE" id="PS50263"/>
    </source>
</evidence>
<comment type="similarity">
    <text evidence="2">Belongs to the carbon-nitrogen hydrolase superfamily.</text>
</comment>
<name>A0ABV7ZS75_9GAMM</name>
<dbReference type="EC" id="3.5.1.53" evidence="4"/>
<dbReference type="PANTHER" id="PTHR43674:SF2">
    <property type="entry name" value="BETA-UREIDOPROPIONASE"/>
    <property type="match status" value="1"/>
</dbReference>
<keyword evidence="1 4" id="KW-0378">Hydrolase</keyword>
<evidence type="ECO:0000313" key="5">
    <source>
        <dbReference type="Proteomes" id="UP001595617"/>
    </source>
</evidence>
<dbReference type="Pfam" id="PF00795">
    <property type="entry name" value="CN_hydrolase"/>
    <property type="match status" value="1"/>
</dbReference>
<gene>
    <name evidence="4" type="primary">aguB</name>
    <name evidence="4" type="ORF">ACFOOG_00865</name>
</gene>
<comment type="caution">
    <text evidence="4">The sequence shown here is derived from an EMBL/GenBank/DDBJ whole genome shotgun (WGS) entry which is preliminary data.</text>
</comment>
<dbReference type="CDD" id="cd07573">
    <property type="entry name" value="CPA"/>
    <property type="match status" value="1"/>
</dbReference>
<dbReference type="NCBIfam" id="TIGR03381">
    <property type="entry name" value="agmatine_aguB"/>
    <property type="match status" value="1"/>
</dbReference>
<keyword evidence="5" id="KW-1185">Reference proteome</keyword>
<feature type="domain" description="CN hydrolase" evidence="3">
    <location>
        <begin position="5"/>
        <end position="259"/>
    </location>
</feature>
<dbReference type="PANTHER" id="PTHR43674">
    <property type="entry name" value="NITRILASE C965.09-RELATED"/>
    <property type="match status" value="1"/>
</dbReference>
<dbReference type="InterPro" id="IPR017755">
    <property type="entry name" value="N-carbamoylputrescine_amidase"/>
</dbReference>
<dbReference type="Gene3D" id="3.60.110.10">
    <property type="entry name" value="Carbon-nitrogen hydrolase"/>
    <property type="match status" value="1"/>
</dbReference>
<dbReference type="GO" id="GO:0050126">
    <property type="term" value="F:N-carbamoylputrescine amidase activity"/>
    <property type="evidence" value="ECO:0007669"/>
    <property type="project" value="UniProtKB-EC"/>
</dbReference>
<sequence length="291" mass="32645">MMRNVTVAATQMACGWDVDENIRNAEVKVREAHAQGAQIILLQELFERCYFCQKQKYEYLSFATPVEENPAVAHFAKVAAELKVVLPISIYERANNAYYNTVVMIDADGSVMGIYRKTHIPDGPGYSEKFYFTPGDTGFQVWDTAYAKVGVGICWDQWFPETARCMALMGAELLFYPTAIGSEPHDSSLDSAAHWQNTQCGHAAANLMPVIVSNRIGTEYEGEQSQTFYGSSFIADESGTKVQELNRTEDGVLVHTFDLEALATKRHSWGVFRDRRPDLYDAILTKDGKTF</sequence>
<organism evidence="4 5">
    <name type="scientific">Saccharospirillum mangrovi</name>
    <dbReference type="NCBI Taxonomy" id="2161747"/>
    <lineage>
        <taxon>Bacteria</taxon>
        <taxon>Pseudomonadati</taxon>
        <taxon>Pseudomonadota</taxon>
        <taxon>Gammaproteobacteria</taxon>
        <taxon>Oceanospirillales</taxon>
        <taxon>Saccharospirillaceae</taxon>
        <taxon>Saccharospirillum</taxon>
    </lineage>
</organism>
<dbReference type="RefSeq" id="WP_380694940.1">
    <property type="nucleotide sequence ID" value="NZ_JBHRYR010000002.1"/>
</dbReference>
<reference evidence="5" key="1">
    <citation type="journal article" date="2019" name="Int. J. Syst. Evol. Microbiol.">
        <title>The Global Catalogue of Microorganisms (GCM) 10K type strain sequencing project: providing services to taxonomists for standard genome sequencing and annotation.</title>
        <authorList>
            <consortium name="The Broad Institute Genomics Platform"/>
            <consortium name="The Broad Institute Genome Sequencing Center for Infectious Disease"/>
            <person name="Wu L."/>
            <person name="Ma J."/>
        </authorList>
    </citation>
    <scope>NUCLEOTIDE SEQUENCE [LARGE SCALE GENOMIC DNA]</scope>
    <source>
        <strain evidence="5">IBRC 10765</strain>
    </source>
</reference>
<dbReference type="InterPro" id="IPR036526">
    <property type="entry name" value="C-N_Hydrolase_sf"/>
</dbReference>
<dbReference type="PROSITE" id="PS50263">
    <property type="entry name" value="CN_HYDROLASE"/>
    <property type="match status" value="1"/>
</dbReference>
<dbReference type="InterPro" id="IPR050345">
    <property type="entry name" value="Aliph_Amidase/BUP"/>
</dbReference>
<dbReference type="InterPro" id="IPR003010">
    <property type="entry name" value="C-N_Hydrolase"/>
</dbReference>
<accession>A0ABV7ZS75</accession>
<dbReference type="EMBL" id="JBHRYR010000002">
    <property type="protein sequence ID" value="MFC3851367.1"/>
    <property type="molecule type" value="Genomic_DNA"/>
</dbReference>
<dbReference type="Proteomes" id="UP001595617">
    <property type="component" value="Unassembled WGS sequence"/>
</dbReference>
<evidence type="ECO:0000313" key="4">
    <source>
        <dbReference type="EMBL" id="MFC3851367.1"/>
    </source>
</evidence>